<dbReference type="RefSeq" id="WP_091788302.1">
    <property type="nucleotide sequence ID" value="NZ_LT629711.1"/>
</dbReference>
<evidence type="ECO:0000256" key="1">
    <source>
        <dbReference type="SAM" id="MobiDB-lite"/>
    </source>
</evidence>
<gene>
    <name evidence="4" type="ORF">SAMN04489867_3457</name>
</gene>
<organism evidence="4 5">
    <name type="scientific">Pedococcus dokdonensis</name>
    <dbReference type="NCBI Taxonomy" id="443156"/>
    <lineage>
        <taxon>Bacteria</taxon>
        <taxon>Bacillati</taxon>
        <taxon>Actinomycetota</taxon>
        <taxon>Actinomycetes</taxon>
        <taxon>Micrococcales</taxon>
        <taxon>Intrasporangiaceae</taxon>
        <taxon>Pedococcus</taxon>
    </lineage>
</organism>
<sequence length="200" mass="20827">MKVSHPRGRTGGLLTVATMAAVLALTGCDATTQPTPRSDVTDRHTSQQGSQRDSVPDRTSPAPTTSTASGDRDNAPTQEGTMQIDIRVGNEHFIATLTDTPAADDLMAQLPQTVRMSDHGGVEKTGPLRAPLNLAGQPAGADPDVGDLGYYAPGQDLVLYYGDQSYYDGIVILGTLEPGAATRLAAMPGDVQVTVTVHGS</sequence>
<evidence type="ECO:0000256" key="2">
    <source>
        <dbReference type="SAM" id="SignalP"/>
    </source>
</evidence>
<dbReference type="Gene3D" id="2.40.100.20">
    <property type="match status" value="1"/>
</dbReference>
<dbReference type="EMBL" id="LT629711">
    <property type="protein sequence ID" value="SDP68476.1"/>
    <property type="molecule type" value="Genomic_DNA"/>
</dbReference>
<dbReference type="InterPro" id="IPR041183">
    <property type="entry name" value="Cyclophilin-like"/>
</dbReference>
<evidence type="ECO:0000259" key="3">
    <source>
        <dbReference type="Pfam" id="PF18050"/>
    </source>
</evidence>
<dbReference type="InterPro" id="IPR029000">
    <property type="entry name" value="Cyclophilin-like_dom_sf"/>
</dbReference>
<protein>
    <submittedName>
        <fullName evidence="4">Cyclophilin-like</fullName>
    </submittedName>
</protein>
<accession>A0A1H0URN3</accession>
<feature type="signal peptide" evidence="2">
    <location>
        <begin position="1"/>
        <end position="24"/>
    </location>
</feature>
<reference evidence="5" key="1">
    <citation type="submission" date="2016-10" db="EMBL/GenBank/DDBJ databases">
        <authorList>
            <person name="Varghese N."/>
            <person name="Submissions S."/>
        </authorList>
    </citation>
    <scope>NUCLEOTIDE SEQUENCE [LARGE SCALE GENOMIC DNA]</scope>
    <source>
        <strain evidence="5">DSM 22329</strain>
    </source>
</reference>
<dbReference type="AlphaFoldDB" id="A0A1H0URN3"/>
<keyword evidence="5" id="KW-1185">Reference proteome</keyword>
<feature type="compositionally biased region" description="Low complexity" evidence="1">
    <location>
        <begin position="59"/>
        <end position="69"/>
    </location>
</feature>
<keyword evidence="2" id="KW-0732">Signal</keyword>
<dbReference type="SUPFAM" id="SSF50891">
    <property type="entry name" value="Cyclophilin-like"/>
    <property type="match status" value="1"/>
</dbReference>
<feature type="chain" id="PRO_5038509604" evidence="2">
    <location>
        <begin position="25"/>
        <end position="200"/>
    </location>
</feature>
<feature type="region of interest" description="Disordered" evidence="1">
    <location>
        <begin position="30"/>
        <end position="78"/>
    </location>
</feature>
<evidence type="ECO:0000313" key="5">
    <source>
        <dbReference type="Proteomes" id="UP000199077"/>
    </source>
</evidence>
<evidence type="ECO:0000313" key="4">
    <source>
        <dbReference type="EMBL" id="SDP68476.1"/>
    </source>
</evidence>
<feature type="domain" description="Cyclophilin-like" evidence="3">
    <location>
        <begin position="86"/>
        <end position="195"/>
    </location>
</feature>
<proteinExistence type="predicted"/>
<dbReference type="STRING" id="443156.SAMN04489867_3457"/>
<name>A0A1H0URN3_9MICO</name>
<dbReference type="Proteomes" id="UP000199077">
    <property type="component" value="Chromosome I"/>
</dbReference>
<dbReference type="Pfam" id="PF18050">
    <property type="entry name" value="Cyclophil_like2"/>
    <property type="match status" value="1"/>
</dbReference>
<dbReference type="PROSITE" id="PS51257">
    <property type="entry name" value="PROKAR_LIPOPROTEIN"/>
    <property type="match status" value="1"/>
</dbReference>